<evidence type="ECO:0000313" key="2">
    <source>
        <dbReference type="EMBL" id="KAK0499528.1"/>
    </source>
</evidence>
<dbReference type="PANTHER" id="PTHR43301">
    <property type="entry name" value="ARABINAN ENDO-1,5-ALPHA-L-ARABINOSIDASE"/>
    <property type="match status" value="1"/>
</dbReference>
<dbReference type="Gene3D" id="2.115.10.20">
    <property type="entry name" value="Glycosyl hydrolase domain, family 43"/>
    <property type="match status" value="1"/>
</dbReference>
<feature type="chain" id="PRO_5041419158" evidence="1">
    <location>
        <begin position="17"/>
        <end position="359"/>
    </location>
</feature>
<evidence type="ECO:0000313" key="3">
    <source>
        <dbReference type="Proteomes" id="UP001175228"/>
    </source>
</evidence>
<sequence>MLIWTILLAFCVLVSGFLDQRQEEEKAGYGFIYFIGEKYSNGEQIYFAVSNGDTPASWFIVNGGSPVLTSTLGDKGVRDPYIIQHPTTGVFYVVATDLKVYDSGKSWDALSRNGSRYLSIWESPDLVTWSDQRLVEVSPPEASLSRANNAFRGNTYLKVFQAGMSWAPEATWDPVAQHFIVYWASNLFAANDTAHSGSTYSRLLYANTTDFITFTEAEVWIDRGAPNIDTTVCKDPISGYYHRFSKAYSSKVIQERSLNMFGTWELVFEGIGYADHGQVEGPLCFVDNLNSSLFHVWVDDIVDLAGEVQGYLPYQPDNISSGVWTMSTGYTLPSDPRHGTVFAITTSEMANLASVTSVI</sequence>
<keyword evidence="2" id="KW-0378">Hydrolase</keyword>
<dbReference type="EMBL" id="JAUEPU010000009">
    <property type="protein sequence ID" value="KAK0499528.1"/>
    <property type="molecule type" value="Genomic_DNA"/>
</dbReference>
<comment type="caution">
    <text evidence="2">The sequence shown here is derived from an EMBL/GenBank/DDBJ whole genome shotgun (WGS) entry which is preliminary data.</text>
</comment>
<feature type="signal peptide" evidence="1">
    <location>
        <begin position="1"/>
        <end position="16"/>
    </location>
</feature>
<protein>
    <submittedName>
        <fullName evidence="2">Glycosyl hydrolase</fullName>
    </submittedName>
</protein>
<dbReference type="SUPFAM" id="SSF75005">
    <property type="entry name" value="Arabinanase/levansucrase/invertase"/>
    <property type="match status" value="1"/>
</dbReference>
<organism evidence="2 3">
    <name type="scientific">Armillaria luteobubalina</name>
    <dbReference type="NCBI Taxonomy" id="153913"/>
    <lineage>
        <taxon>Eukaryota</taxon>
        <taxon>Fungi</taxon>
        <taxon>Dikarya</taxon>
        <taxon>Basidiomycota</taxon>
        <taxon>Agaricomycotina</taxon>
        <taxon>Agaricomycetes</taxon>
        <taxon>Agaricomycetidae</taxon>
        <taxon>Agaricales</taxon>
        <taxon>Marasmiineae</taxon>
        <taxon>Physalacriaceae</taxon>
        <taxon>Armillaria</taxon>
    </lineage>
</organism>
<reference evidence="2" key="1">
    <citation type="submission" date="2023-06" db="EMBL/GenBank/DDBJ databases">
        <authorList>
            <consortium name="Lawrence Berkeley National Laboratory"/>
            <person name="Ahrendt S."/>
            <person name="Sahu N."/>
            <person name="Indic B."/>
            <person name="Wong-Bajracharya J."/>
            <person name="Merenyi Z."/>
            <person name="Ke H.-M."/>
            <person name="Monk M."/>
            <person name="Kocsube S."/>
            <person name="Drula E."/>
            <person name="Lipzen A."/>
            <person name="Balint B."/>
            <person name="Henrissat B."/>
            <person name="Andreopoulos B."/>
            <person name="Martin F.M."/>
            <person name="Harder C.B."/>
            <person name="Rigling D."/>
            <person name="Ford K.L."/>
            <person name="Foster G.D."/>
            <person name="Pangilinan J."/>
            <person name="Papanicolaou A."/>
            <person name="Barry K."/>
            <person name="LaButti K."/>
            <person name="Viragh M."/>
            <person name="Koriabine M."/>
            <person name="Yan M."/>
            <person name="Riley R."/>
            <person name="Champramary S."/>
            <person name="Plett K.L."/>
            <person name="Tsai I.J."/>
            <person name="Slot J."/>
            <person name="Sipos G."/>
            <person name="Plett J."/>
            <person name="Nagy L.G."/>
            <person name="Grigoriev I.V."/>
        </authorList>
    </citation>
    <scope>NUCLEOTIDE SEQUENCE</scope>
    <source>
        <strain evidence="2">HWK02</strain>
    </source>
</reference>
<dbReference type="AlphaFoldDB" id="A0AA39URC9"/>
<accession>A0AA39URC9</accession>
<dbReference type="CDD" id="cd08983">
    <property type="entry name" value="GH43_Bt3655-like"/>
    <property type="match status" value="1"/>
</dbReference>
<evidence type="ECO:0000256" key="1">
    <source>
        <dbReference type="SAM" id="SignalP"/>
    </source>
</evidence>
<dbReference type="InterPro" id="IPR023296">
    <property type="entry name" value="Glyco_hydro_beta-prop_sf"/>
</dbReference>
<dbReference type="InterPro" id="IPR050727">
    <property type="entry name" value="GH43_arabinanases"/>
</dbReference>
<keyword evidence="3" id="KW-1185">Reference proteome</keyword>
<proteinExistence type="predicted"/>
<keyword evidence="1" id="KW-0732">Signal</keyword>
<dbReference type="Proteomes" id="UP001175228">
    <property type="component" value="Unassembled WGS sequence"/>
</dbReference>
<dbReference type="GO" id="GO:0016787">
    <property type="term" value="F:hydrolase activity"/>
    <property type="evidence" value="ECO:0007669"/>
    <property type="project" value="UniProtKB-KW"/>
</dbReference>
<name>A0AA39URC9_9AGAR</name>
<gene>
    <name evidence="2" type="ORF">EDD18DRAFT_854815</name>
</gene>
<dbReference type="PANTHER" id="PTHR43301:SF3">
    <property type="entry name" value="ARABINAN ENDO-1,5-ALPHA-L-ARABINOSIDASE A-RELATED"/>
    <property type="match status" value="1"/>
</dbReference>